<name>A0ABT9B7R7_9BACT</name>
<comment type="caution">
    <text evidence="1">The sequence shown here is derived from an EMBL/GenBank/DDBJ whole genome shotgun (WGS) entry which is preliminary data.</text>
</comment>
<reference evidence="1" key="1">
    <citation type="submission" date="2023-07" db="EMBL/GenBank/DDBJ databases">
        <authorList>
            <person name="Kim M.K."/>
        </authorList>
    </citation>
    <scope>NUCLEOTIDE SEQUENCE</scope>
    <source>
        <strain evidence="1">ASUV-10-1</strain>
    </source>
</reference>
<dbReference type="RefSeq" id="WP_305005632.1">
    <property type="nucleotide sequence ID" value="NZ_JAUQSY010000003.1"/>
</dbReference>
<organism evidence="1 2">
    <name type="scientific">Hymenobacter aranciens</name>
    <dbReference type="NCBI Taxonomy" id="3063996"/>
    <lineage>
        <taxon>Bacteria</taxon>
        <taxon>Pseudomonadati</taxon>
        <taxon>Bacteroidota</taxon>
        <taxon>Cytophagia</taxon>
        <taxon>Cytophagales</taxon>
        <taxon>Hymenobacteraceae</taxon>
        <taxon>Hymenobacter</taxon>
    </lineage>
</organism>
<protein>
    <submittedName>
        <fullName evidence="1">Uncharacterized protein</fullName>
    </submittedName>
</protein>
<accession>A0ABT9B7R7</accession>
<gene>
    <name evidence="1" type="ORF">Q5H93_06210</name>
</gene>
<dbReference type="EMBL" id="JAUQSY010000003">
    <property type="protein sequence ID" value="MDO7874319.1"/>
    <property type="molecule type" value="Genomic_DNA"/>
</dbReference>
<evidence type="ECO:0000313" key="2">
    <source>
        <dbReference type="Proteomes" id="UP001176429"/>
    </source>
</evidence>
<evidence type="ECO:0000313" key="1">
    <source>
        <dbReference type="EMBL" id="MDO7874319.1"/>
    </source>
</evidence>
<sequence>MFFANPPFSKLPEDVQSDVVAIVRKKMAEDKKLIETIRLYLAEVESRIEGYELFLKDIPENCSLGVGYECTSHNEIYRFKIPAKLKPLRLFNSCEYREYFYDSEWPQAKKILFVLRNPQHYGHGKTISGIKGVTRAIMQEEPELQREGEEAVMKRIGPTLSRMAKDNKEVIKMNEKGSKGTIHYLSPDWFEDGRIKPEYKDAVSNLEILNH</sequence>
<keyword evidence="2" id="KW-1185">Reference proteome</keyword>
<dbReference type="Proteomes" id="UP001176429">
    <property type="component" value="Unassembled WGS sequence"/>
</dbReference>
<proteinExistence type="predicted"/>